<feature type="transmembrane region" description="Helical" evidence="7">
    <location>
        <begin position="16"/>
        <end position="35"/>
    </location>
</feature>
<protein>
    <recommendedName>
        <fullName evidence="7">Phosphatidylglycerol--prolipoprotein diacylglyceryl transferase</fullName>
        <ecNumber evidence="7">2.5.1.145</ecNumber>
    </recommendedName>
</protein>
<evidence type="ECO:0000256" key="7">
    <source>
        <dbReference type="HAMAP-Rule" id="MF_01147"/>
    </source>
</evidence>
<comment type="subcellular location">
    <subcellularLocation>
        <location evidence="7">Cell membrane</location>
        <topology evidence="7">Multi-pass membrane protein</topology>
    </subcellularLocation>
</comment>
<dbReference type="Proteomes" id="UP000177876">
    <property type="component" value="Unassembled WGS sequence"/>
</dbReference>
<evidence type="ECO:0000313" key="8">
    <source>
        <dbReference type="EMBL" id="OFW59791.1"/>
    </source>
</evidence>
<keyword evidence="4 7" id="KW-0812">Transmembrane</keyword>
<dbReference type="NCBIfam" id="TIGR00544">
    <property type="entry name" value="lgt"/>
    <property type="match status" value="1"/>
</dbReference>
<keyword evidence="3 7" id="KW-0808">Transferase</keyword>
<feature type="transmembrane region" description="Helical" evidence="7">
    <location>
        <begin position="47"/>
        <end position="66"/>
    </location>
</feature>
<feature type="transmembrane region" description="Helical" evidence="7">
    <location>
        <begin position="201"/>
        <end position="221"/>
    </location>
</feature>
<sequence>MRPILFRLGPVTVHSWGFMFMLGILAAILVGRWYLKDRGDDPNHIYTIAAAAVVGGLIGARVFYIIGNWSDFAANPLALLKIWDLGGLVFYGGLLGGGLAAMLLIRLKRLPFWTFADMVGLVLPLGMAITRVGCFLNGDSFGKASGLPWAVTFPEGTRASMGITALRVHPVQLYEMILDLALFAFLLIYRKHAKREGNILLFFLIGYTTIRFLMEFLRAHGKVDAGPVFQIISIVIFAAAAAVFVYRGRLVPENA</sequence>
<proteinExistence type="inferred from homology"/>
<dbReference type="EC" id="2.5.1.145" evidence="7"/>
<name>A0A1F2WSD4_9ACTN</name>
<comment type="caution">
    <text evidence="8">The sequence shown here is derived from an EMBL/GenBank/DDBJ whole genome shotgun (WGS) entry which is preliminary data.</text>
</comment>
<comment type="similarity">
    <text evidence="1 7">Belongs to the Lgt family.</text>
</comment>
<evidence type="ECO:0000256" key="4">
    <source>
        <dbReference type="ARBA" id="ARBA00022692"/>
    </source>
</evidence>
<accession>A0A1F2WSD4</accession>
<evidence type="ECO:0000256" key="3">
    <source>
        <dbReference type="ARBA" id="ARBA00022679"/>
    </source>
</evidence>
<keyword evidence="5 7" id="KW-1133">Transmembrane helix</keyword>
<evidence type="ECO:0000256" key="5">
    <source>
        <dbReference type="ARBA" id="ARBA00022989"/>
    </source>
</evidence>
<dbReference type="GO" id="GO:0042158">
    <property type="term" value="P:lipoprotein biosynthetic process"/>
    <property type="evidence" value="ECO:0007669"/>
    <property type="project" value="UniProtKB-UniRule"/>
</dbReference>
<evidence type="ECO:0000256" key="1">
    <source>
        <dbReference type="ARBA" id="ARBA00007150"/>
    </source>
</evidence>
<evidence type="ECO:0000256" key="2">
    <source>
        <dbReference type="ARBA" id="ARBA00022475"/>
    </source>
</evidence>
<evidence type="ECO:0000256" key="6">
    <source>
        <dbReference type="ARBA" id="ARBA00023136"/>
    </source>
</evidence>
<comment type="pathway">
    <text evidence="7">Protein modification; lipoprotein biosynthesis (diacylglyceryl transfer).</text>
</comment>
<feature type="binding site" evidence="7">
    <location>
        <position position="131"/>
    </location>
    <ligand>
        <name>a 1,2-diacyl-sn-glycero-3-phospho-(1'-sn-glycerol)</name>
        <dbReference type="ChEBI" id="CHEBI:64716"/>
    </ligand>
</feature>
<dbReference type="HAMAP" id="MF_01147">
    <property type="entry name" value="Lgt"/>
    <property type="match status" value="1"/>
</dbReference>
<comment type="catalytic activity">
    <reaction evidence="7">
        <text>L-cysteinyl-[prolipoprotein] + a 1,2-diacyl-sn-glycero-3-phospho-(1'-sn-glycerol) = an S-1,2-diacyl-sn-glyceryl-L-cysteinyl-[prolipoprotein] + sn-glycerol 1-phosphate + H(+)</text>
        <dbReference type="Rhea" id="RHEA:56712"/>
        <dbReference type="Rhea" id="RHEA-COMP:14679"/>
        <dbReference type="Rhea" id="RHEA-COMP:14680"/>
        <dbReference type="ChEBI" id="CHEBI:15378"/>
        <dbReference type="ChEBI" id="CHEBI:29950"/>
        <dbReference type="ChEBI" id="CHEBI:57685"/>
        <dbReference type="ChEBI" id="CHEBI:64716"/>
        <dbReference type="ChEBI" id="CHEBI:140658"/>
        <dbReference type="EC" id="2.5.1.145"/>
    </reaction>
</comment>
<feature type="transmembrane region" description="Helical" evidence="7">
    <location>
        <begin position="112"/>
        <end position="130"/>
    </location>
</feature>
<dbReference type="PANTHER" id="PTHR30589:SF0">
    <property type="entry name" value="PHOSPHATIDYLGLYCEROL--PROLIPOPROTEIN DIACYLGLYCERYL TRANSFERASE"/>
    <property type="match status" value="1"/>
</dbReference>
<feature type="transmembrane region" description="Helical" evidence="7">
    <location>
        <begin position="171"/>
        <end position="189"/>
    </location>
</feature>
<dbReference type="AlphaFoldDB" id="A0A1F2WSD4"/>
<feature type="transmembrane region" description="Helical" evidence="7">
    <location>
        <begin position="86"/>
        <end position="105"/>
    </location>
</feature>
<evidence type="ECO:0000313" key="9">
    <source>
        <dbReference type="Proteomes" id="UP000177876"/>
    </source>
</evidence>
<feature type="transmembrane region" description="Helical" evidence="7">
    <location>
        <begin position="227"/>
        <end position="246"/>
    </location>
</feature>
<dbReference type="GO" id="GO:0005886">
    <property type="term" value="C:plasma membrane"/>
    <property type="evidence" value="ECO:0007669"/>
    <property type="project" value="UniProtKB-SubCell"/>
</dbReference>
<reference evidence="8 9" key="1">
    <citation type="journal article" date="2016" name="Nat. Commun.">
        <title>Thousands of microbial genomes shed light on interconnected biogeochemical processes in an aquifer system.</title>
        <authorList>
            <person name="Anantharaman K."/>
            <person name="Brown C.T."/>
            <person name="Hug L.A."/>
            <person name="Sharon I."/>
            <person name="Castelle C.J."/>
            <person name="Probst A.J."/>
            <person name="Thomas B.C."/>
            <person name="Singh A."/>
            <person name="Wilkins M.J."/>
            <person name="Karaoz U."/>
            <person name="Brodie E.L."/>
            <person name="Williams K.H."/>
            <person name="Hubbard S.S."/>
            <person name="Banfield J.F."/>
        </authorList>
    </citation>
    <scope>NUCLEOTIDE SEQUENCE [LARGE SCALE GENOMIC DNA]</scope>
</reference>
<comment type="function">
    <text evidence="7">Catalyzes the transfer of the diacylglyceryl group from phosphatidylglycerol to the sulfhydryl group of the N-terminal cysteine of a prolipoprotein, the first step in the formation of mature lipoproteins.</text>
</comment>
<organism evidence="8 9">
    <name type="scientific">Candidatus Solincola sediminis</name>
    <dbReference type="NCBI Taxonomy" id="1797199"/>
    <lineage>
        <taxon>Bacteria</taxon>
        <taxon>Bacillati</taxon>
        <taxon>Actinomycetota</taxon>
        <taxon>Candidatus Geothermincolia</taxon>
        <taxon>Candidatus Geothermincolales</taxon>
        <taxon>Candidatus Geothermincolaceae</taxon>
        <taxon>Candidatus Solincola</taxon>
    </lineage>
</organism>
<keyword evidence="2 7" id="KW-1003">Cell membrane</keyword>
<dbReference type="STRING" id="1797197.A2Y75_07935"/>
<gene>
    <name evidence="7" type="primary">lgt</name>
    <name evidence="8" type="ORF">A2Y75_07935</name>
</gene>
<dbReference type="Pfam" id="PF01790">
    <property type="entry name" value="LGT"/>
    <property type="match status" value="1"/>
</dbReference>
<dbReference type="PANTHER" id="PTHR30589">
    <property type="entry name" value="PROLIPOPROTEIN DIACYLGLYCERYL TRANSFERASE"/>
    <property type="match status" value="1"/>
</dbReference>
<dbReference type="UniPathway" id="UPA00664"/>
<dbReference type="EMBL" id="MELK01000010">
    <property type="protein sequence ID" value="OFW59791.1"/>
    <property type="molecule type" value="Genomic_DNA"/>
</dbReference>
<dbReference type="InterPro" id="IPR001640">
    <property type="entry name" value="Lgt"/>
</dbReference>
<keyword evidence="8" id="KW-0449">Lipoprotein</keyword>
<keyword evidence="6 7" id="KW-0472">Membrane</keyword>
<dbReference type="GO" id="GO:0008961">
    <property type="term" value="F:phosphatidylglycerol-prolipoprotein diacylglyceryl transferase activity"/>
    <property type="evidence" value="ECO:0007669"/>
    <property type="project" value="UniProtKB-UniRule"/>
</dbReference>